<feature type="domain" description="TtsA-like Glycoside hydrolase family 108" evidence="1">
    <location>
        <begin position="9"/>
        <end position="91"/>
    </location>
</feature>
<accession>A0A7X9X638</accession>
<dbReference type="SUPFAM" id="SSF53955">
    <property type="entry name" value="Lysozyme-like"/>
    <property type="match status" value="1"/>
</dbReference>
<dbReference type="Gene3D" id="1.20.141.10">
    <property type="entry name" value="Chitosanase, subunit A, domain 1"/>
    <property type="match status" value="1"/>
</dbReference>
<reference evidence="3 4" key="1">
    <citation type="submission" date="2020-04" db="EMBL/GenBank/DDBJ databases">
        <title>Paraburkholderia sp. G-4-1-8 isolated from soil.</title>
        <authorList>
            <person name="Dahal R.H."/>
        </authorList>
    </citation>
    <scope>NUCLEOTIDE SEQUENCE [LARGE SCALE GENOMIC DNA]</scope>
    <source>
        <strain evidence="3 4">G-4-1-8</strain>
    </source>
</reference>
<keyword evidence="4" id="KW-1185">Reference proteome</keyword>
<proteinExistence type="predicted"/>
<dbReference type="InterPro" id="IPR023346">
    <property type="entry name" value="Lysozyme-like_dom_sf"/>
</dbReference>
<evidence type="ECO:0000259" key="1">
    <source>
        <dbReference type="Pfam" id="PF05838"/>
    </source>
</evidence>
<evidence type="ECO:0000259" key="2">
    <source>
        <dbReference type="Pfam" id="PF09374"/>
    </source>
</evidence>
<dbReference type="EMBL" id="JABBFZ010000006">
    <property type="protein sequence ID" value="NML31789.1"/>
    <property type="molecule type" value="Genomic_DNA"/>
</dbReference>
<dbReference type="Pfam" id="PF09374">
    <property type="entry name" value="PG_binding_3"/>
    <property type="match status" value="1"/>
</dbReference>
<gene>
    <name evidence="3" type="ORF">HHL14_13190</name>
</gene>
<dbReference type="InterPro" id="IPR018537">
    <property type="entry name" value="Peptidoglycan-bd_3"/>
</dbReference>
<dbReference type="Pfam" id="PF05838">
    <property type="entry name" value="Glyco_hydro_108"/>
    <property type="match status" value="1"/>
</dbReference>
<dbReference type="InterPro" id="IPR008565">
    <property type="entry name" value="TtsA-like_GH18_dom"/>
</dbReference>
<evidence type="ECO:0000313" key="4">
    <source>
        <dbReference type="Proteomes" id="UP000583127"/>
    </source>
</evidence>
<dbReference type="CDD" id="cd13926">
    <property type="entry name" value="N-acetylmuramidase_GH108"/>
    <property type="match status" value="1"/>
</dbReference>
<dbReference type="Proteomes" id="UP000583127">
    <property type="component" value="Unassembled WGS sequence"/>
</dbReference>
<organism evidence="3 4">
    <name type="scientific">Paraburkholderia antibiotica</name>
    <dbReference type="NCBI Taxonomy" id="2728839"/>
    <lineage>
        <taxon>Bacteria</taxon>
        <taxon>Pseudomonadati</taxon>
        <taxon>Pseudomonadota</taxon>
        <taxon>Betaproteobacteria</taxon>
        <taxon>Burkholderiales</taxon>
        <taxon>Burkholderiaceae</taxon>
        <taxon>Paraburkholderia</taxon>
    </lineage>
</organism>
<protein>
    <submittedName>
        <fullName evidence="3">Uncharacterized protein</fullName>
    </submittedName>
</protein>
<feature type="domain" description="Peptidoglycan binding" evidence="2">
    <location>
        <begin position="95"/>
        <end position="177"/>
    </location>
</feature>
<name>A0A7X9X638_9BURK</name>
<comment type="caution">
    <text evidence="3">The sequence shown here is derived from an EMBL/GenBank/DDBJ whole genome shotgun (WGS) entry which is preliminary data.</text>
</comment>
<evidence type="ECO:0000313" key="3">
    <source>
        <dbReference type="EMBL" id="NML31789.1"/>
    </source>
</evidence>
<dbReference type="AlphaFoldDB" id="A0A7X9X638"/>
<sequence length="184" mass="20480">MTTPDRYIETLIPREGGYVNHSADRGGETIWGITVATARAYGYGGAMSQMPRSVAVDIYRQRYWFQPRFDQVDAIDPELAEKLFDIGVNMGPATGVRFVQRALNVLNQQGRSYPDISVDGGIGPMTLAALKAFYVQRGTDGKRVLFNMVAAQQSVRYIEIAEKDATQEAFVYGWQLNRAFGVAQ</sequence>
<dbReference type="RefSeq" id="WP_169498047.1">
    <property type="nucleotide sequence ID" value="NZ_JABBFZ010000006.1"/>
</dbReference>